<feature type="domain" description="HAMP" evidence="17">
    <location>
        <begin position="214"/>
        <end position="266"/>
    </location>
</feature>
<feature type="transmembrane region" description="Helical" evidence="15">
    <location>
        <begin position="12"/>
        <end position="35"/>
    </location>
</feature>
<evidence type="ECO:0000256" key="12">
    <source>
        <dbReference type="ARBA" id="ARBA00023012"/>
    </source>
</evidence>
<dbReference type="InterPro" id="IPR047669">
    <property type="entry name" value="MtrAB_MtrB"/>
</dbReference>
<sequence>MLISKFKIKQSLSLKVLLTSIAFSILIASVIGFSVHNRVASTIINEKIAISKVETANALYLAQGHFDIARFQDDLGLNKVVQDFITSSREDGSLSGRETVILPISKNNKAQNIYQTVPTLLVLDSIPDSFREQVRTSETVLDKRIMVRYSDGKKFPGFLIGGKLNIPRTGTYEIYYLFKLDAQYQSISVITWTLFFAGFLLVALIGLSTKFLIRQVVAPVQEAAAVAERFTQGDLSSRMVISSEDEMASLGNSFNEMAVSIQQQIDRLENLSMLQQRFVSDVSHELRTPLTTLRMAAEVIYEQKANFDPNIARSSELLINQIDRFELLLSDLLEVSRFDAEAASLGIVSFDLNHLVRKTVDYLHPSKSALFDISAPIEAVNVEGDPRRIERILRNLISNAIDHGEGNKIEIQIKESENEVSVGVRDYGLGFDENDAPYLFDRFWRADPSRARTSGGTGLGLSIALEDTKLHQGQLLAWGRPNQGAHFVLTLPKQHGNSVQSFPIQLIPTGFSSTVE</sequence>
<dbReference type="AlphaFoldDB" id="A0A6J6NQK4"/>
<comment type="subcellular location">
    <subcellularLocation>
        <location evidence="2">Cell membrane</location>
        <topology evidence="2">Multi-pass membrane protein</topology>
    </subcellularLocation>
</comment>
<dbReference type="SUPFAM" id="SSF55874">
    <property type="entry name" value="ATPase domain of HSP90 chaperone/DNA topoisomerase II/histidine kinase"/>
    <property type="match status" value="1"/>
</dbReference>
<dbReference type="NCBIfam" id="NF040691">
    <property type="entry name" value="MtrAB_MtrB"/>
    <property type="match status" value="1"/>
</dbReference>
<organism evidence="18">
    <name type="scientific">freshwater metagenome</name>
    <dbReference type="NCBI Taxonomy" id="449393"/>
    <lineage>
        <taxon>unclassified sequences</taxon>
        <taxon>metagenomes</taxon>
        <taxon>ecological metagenomes</taxon>
    </lineage>
</organism>
<protein>
    <recommendedName>
        <fullName evidence="14">Sensor histidine kinase MtrB</fullName>
        <ecNumber evidence="3">2.7.13.3</ecNumber>
    </recommendedName>
</protein>
<evidence type="ECO:0000256" key="10">
    <source>
        <dbReference type="ARBA" id="ARBA00022840"/>
    </source>
</evidence>
<dbReference type="Pfam" id="PF02518">
    <property type="entry name" value="HATPase_c"/>
    <property type="match status" value="1"/>
</dbReference>
<evidence type="ECO:0000256" key="11">
    <source>
        <dbReference type="ARBA" id="ARBA00022989"/>
    </source>
</evidence>
<dbReference type="GO" id="GO:0000155">
    <property type="term" value="F:phosphorelay sensor kinase activity"/>
    <property type="evidence" value="ECO:0007669"/>
    <property type="project" value="InterPro"/>
</dbReference>
<evidence type="ECO:0000256" key="4">
    <source>
        <dbReference type="ARBA" id="ARBA00022475"/>
    </source>
</evidence>
<dbReference type="FunFam" id="1.10.287.130:FF:000010">
    <property type="entry name" value="Two-component sensor histidine kinase"/>
    <property type="match status" value="1"/>
</dbReference>
<dbReference type="Gene3D" id="3.30.565.10">
    <property type="entry name" value="Histidine kinase-like ATPase, C-terminal domain"/>
    <property type="match status" value="1"/>
</dbReference>
<dbReference type="InterPro" id="IPR004358">
    <property type="entry name" value="Sig_transdc_His_kin-like_C"/>
</dbReference>
<dbReference type="InterPro" id="IPR005467">
    <property type="entry name" value="His_kinase_dom"/>
</dbReference>
<keyword evidence="10" id="KW-0067">ATP-binding</keyword>
<evidence type="ECO:0000256" key="13">
    <source>
        <dbReference type="ARBA" id="ARBA00023136"/>
    </source>
</evidence>
<dbReference type="PROSITE" id="PS50109">
    <property type="entry name" value="HIS_KIN"/>
    <property type="match status" value="1"/>
</dbReference>
<dbReference type="PROSITE" id="PS50885">
    <property type="entry name" value="HAMP"/>
    <property type="match status" value="1"/>
</dbReference>
<evidence type="ECO:0000256" key="8">
    <source>
        <dbReference type="ARBA" id="ARBA00022741"/>
    </source>
</evidence>
<evidence type="ECO:0000256" key="1">
    <source>
        <dbReference type="ARBA" id="ARBA00000085"/>
    </source>
</evidence>
<keyword evidence="6" id="KW-0808">Transferase</keyword>
<dbReference type="SMART" id="SM00304">
    <property type="entry name" value="HAMP"/>
    <property type="match status" value="1"/>
</dbReference>
<dbReference type="PANTHER" id="PTHR43547:SF2">
    <property type="entry name" value="HYBRID SIGNAL TRANSDUCTION HISTIDINE KINASE C"/>
    <property type="match status" value="1"/>
</dbReference>
<dbReference type="SUPFAM" id="SSF47384">
    <property type="entry name" value="Homodimeric domain of signal transducing histidine kinase"/>
    <property type="match status" value="1"/>
</dbReference>
<keyword evidence="9" id="KW-0418">Kinase</keyword>
<dbReference type="Gene3D" id="1.10.287.130">
    <property type="match status" value="1"/>
</dbReference>
<evidence type="ECO:0000313" key="18">
    <source>
        <dbReference type="EMBL" id="CAB4686593.1"/>
    </source>
</evidence>
<dbReference type="Pfam" id="PF00672">
    <property type="entry name" value="HAMP"/>
    <property type="match status" value="1"/>
</dbReference>
<keyword evidence="5" id="KW-0597">Phosphoprotein</keyword>
<comment type="catalytic activity">
    <reaction evidence="1">
        <text>ATP + protein L-histidine = ADP + protein N-phospho-L-histidine.</text>
        <dbReference type="EC" id="2.7.13.3"/>
    </reaction>
</comment>
<dbReference type="SUPFAM" id="SSF158472">
    <property type="entry name" value="HAMP domain-like"/>
    <property type="match status" value="1"/>
</dbReference>
<dbReference type="EC" id="2.7.13.3" evidence="3"/>
<keyword evidence="8" id="KW-0547">Nucleotide-binding</keyword>
<name>A0A6J6NQK4_9ZZZZ</name>
<dbReference type="InterPro" id="IPR003661">
    <property type="entry name" value="HisK_dim/P_dom"/>
</dbReference>
<dbReference type="CDD" id="cd06225">
    <property type="entry name" value="HAMP"/>
    <property type="match status" value="1"/>
</dbReference>
<dbReference type="EMBL" id="CAEZXQ010000010">
    <property type="protein sequence ID" value="CAB4686593.1"/>
    <property type="molecule type" value="Genomic_DNA"/>
</dbReference>
<keyword evidence="11 15" id="KW-1133">Transmembrane helix</keyword>
<evidence type="ECO:0000256" key="7">
    <source>
        <dbReference type="ARBA" id="ARBA00022692"/>
    </source>
</evidence>
<evidence type="ECO:0000256" key="15">
    <source>
        <dbReference type="SAM" id="Phobius"/>
    </source>
</evidence>
<dbReference type="Gene3D" id="6.10.340.10">
    <property type="match status" value="1"/>
</dbReference>
<gene>
    <name evidence="18" type="ORF">UFOPK2576_00168</name>
</gene>
<evidence type="ECO:0000256" key="9">
    <source>
        <dbReference type="ARBA" id="ARBA00022777"/>
    </source>
</evidence>
<dbReference type="PRINTS" id="PR00344">
    <property type="entry name" value="BCTRLSENSOR"/>
</dbReference>
<dbReference type="CDD" id="cd00082">
    <property type="entry name" value="HisKA"/>
    <property type="match status" value="1"/>
</dbReference>
<dbReference type="InterPro" id="IPR003594">
    <property type="entry name" value="HATPase_dom"/>
</dbReference>
<dbReference type="FunFam" id="3.30.565.10:FF:000013">
    <property type="entry name" value="Two-component sensor histidine kinase"/>
    <property type="match status" value="1"/>
</dbReference>
<dbReference type="SMART" id="SM00388">
    <property type="entry name" value="HisKA"/>
    <property type="match status" value="1"/>
</dbReference>
<dbReference type="InterPro" id="IPR003660">
    <property type="entry name" value="HAMP_dom"/>
</dbReference>
<evidence type="ECO:0000256" key="3">
    <source>
        <dbReference type="ARBA" id="ARBA00012438"/>
    </source>
</evidence>
<accession>A0A6J6NQK4</accession>
<dbReference type="SMART" id="SM00387">
    <property type="entry name" value="HATPase_c"/>
    <property type="match status" value="1"/>
</dbReference>
<feature type="domain" description="Histidine kinase" evidence="16">
    <location>
        <begin position="281"/>
        <end position="495"/>
    </location>
</feature>
<evidence type="ECO:0000259" key="17">
    <source>
        <dbReference type="PROSITE" id="PS50885"/>
    </source>
</evidence>
<dbReference type="GO" id="GO:0005524">
    <property type="term" value="F:ATP binding"/>
    <property type="evidence" value="ECO:0007669"/>
    <property type="project" value="UniProtKB-KW"/>
</dbReference>
<proteinExistence type="predicted"/>
<evidence type="ECO:0000256" key="5">
    <source>
        <dbReference type="ARBA" id="ARBA00022553"/>
    </source>
</evidence>
<feature type="transmembrane region" description="Helical" evidence="15">
    <location>
        <begin position="189"/>
        <end position="207"/>
    </location>
</feature>
<evidence type="ECO:0000256" key="2">
    <source>
        <dbReference type="ARBA" id="ARBA00004651"/>
    </source>
</evidence>
<dbReference type="Pfam" id="PF00512">
    <property type="entry name" value="HisKA"/>
    <property type="match status" value="1"/>
</dbReference>
<reference evidence="18" key="1">
    <citation type="submission" date="2020-05" db="EMBL/GenBank/DDBJ databases">
        <authorList>
            <person name="Chiriac C."/>
            <person name="Salcher M."/>
            <person name="Ghai R."/>
            <person name="Kavagutti S V."/>
        </authorList>
    </citation>
    <scope>NUCLEOTIDE SEQUENCE</scope>
</reference>
<evidence type="ECO:0000259" key="16">
    <source>
        <dbReference type="PROSITE" id="PS50109"/>
    </source>
</evidence>
<dbReference type="GO" id="GO:0005886">
    <property type="term" value="C:plasma membrane"/>
    <property type="evidence" value="ECO:0007669"/>
    <property type="project" value="UniProtKB-SubCell"/>
</dbReference>
<dbReference type="PANTHER" id="PTHR43547">
    <property type="entry name" value="TWO-COMPONENT HISTIDINE KINASE"/>
    <property type="match status" value="1"/>
</dbReference>
<dbReference type="CDD" id="cd00075">
    <property type="entry name" value="HATPase"/>
    <property type="match status" value="1"/>
</dbReference>
<dbReference type="InterPro" id="IPR036890">
    <property type="entry name" value="HATPase_C_sf"/>
</dbReference>
<keyword evidence="12" id="KW-0902">Two-component regulatory system</keyword>
<keyword evidence="13 15" id="KW-0472">Membrane</keyword>
<keyword evidence="4" id="KW-1003">Cell membrane</keyword>
<dbReference type="InterPro" id="IPR036097">
    <property type="entry name" value="HisK_dim/P_sf"/>
</dbReference>
<evidence type="ECO:0000256" key="6">
    <source>
        <dbReference type="ARBA" id="ARBA00022679"/>
    </source>
</evidence>
<keyword evidence="7 15" id="KW-0812">Transmembrane</keyword>
<evidence type="ECO:0000256" key="14">
    <source>
        <dbReference type="ARBA" id="ARBA00035305"/>
    </source>
</evidence>